<keyword evidence="3" id="KW-0175">Coiled coil</keyword>
<feature type="domain" description="AAA+ ATPase" evidence="5">
    <location>
        <begin position="203"/>
        <end position="340"/>
    </location>
</feature>
<comment type="similarity">
    <text evidence="4">Belongs to the AAA ATPase family.</text>
</comment>
<dbReference type="eggNOG" id="COG1222">
    <property type="taxonomic scope" value="Bacteria"/>
</dbReference>
<dbReference type="PANTHER" id="PTHR23077:SF171">
    <property type="entry name" value="NUCLEAR VALOSIN-CONTAINING PROTEIN-LIKE"/>
    <property type="match status" value="1"/>
</dbReference>
<protein>
    <submittedName>
        <fullName evidence="6">AAA ATPase central domain protein</fullName>
    </submittedName>
</protein>
<keyword evidence="1 4" id="KW-0547">Nucleotide-binding</keyword>
<organism evidence="6 7">
    <name type="scientific">Desulfatibacillum aliphaticivorans</name>
    <dbReference type="NCBI Taxonomy" id="218208"/>
    <lineage>
        <taxon>Bacteria</taxon>
        <taxon>Pseudomonadati</taxon>
        <taxon>Thermodesulfobacteriota</taxon>
        <taxon>Desulfobacteria</taxon>
        <taxon>Desulfobacterales</taxon>
        <taxon>Desulfatibacillaceae</taxon>
        <taxon>Desulfatibacillum</taxon>
    </lineage>
</organism>
<dbReference type="GO" id="GO:0016887">
    <property type="term" value="F:ATP hydrolysis activity"/>
    <property type="evidence" value="ECO:0007669"/>
    <property type="project" value="InterPro"/>
</dbReference>
<evidence type="ECO:0000256" key="2">
    <source>
        <dbReference type="ARBA" id="ARBA00022840"/>
    </source>
</evidence>
<dbReference type="SMART" id="SM00382">
    <property type="entry name" value="AAA"/>
    <property type="match status" value="1"/>
</dbReference>
<dbReference type="InterPro" id="IPR050168">
    <property type="entry name" value="AAA_ATPase_domain"/>
</dbReference>
<accession>B8FN72</accession>
<dbReference type="SUPFAM" id="SSF52540">
    <property type="entry name" value="P-loop containing nucleoside triphosphate hydrolases"/>
    <property type="match status" value="1"/>
</dbReference>
<dbReference type="InterPro" id="IPR003959">
    <property type="entry name" value="ATPase_AAA_core"/>
</dbReference>
<evidence type="ECO:0000313" key="6">
    <source>
        <dbReference type="EMBL" id="ACL06041.1"/>
    </source>
</evidence>
<keyword evidence="7" id="KW-1185">Reference proteome</keyword>
<dbReference type="Gene3D" id="3.40.50.300">
    <property type="entry name" value="P-loop containing nucleotide triphosphate hydrolases"/>
    <property type="match status" value="1"/>
</dbReference>
<evidence type="ECO:0000256" key="4">
    <source>
        <dbReference type="RuleBase" id="RU003651"/>
    </source>
</evidence>
<proteinExistence type="inferred from homology"/>
<gene>
    <name evidence="6" type="ordered locus">Dalk_4362</name>
</gene>
<dbReference type="Proteomes" id="UP000000739">
    <property type="component" value="Chromosome"/>
</dbReference>
<dbReference type="FunFam" id="3.40.50.300:FF:001025">
    <property type="entry name" value="ATPase family, AAA domain-containing 2B"/>
    <property type="match status" value="1"/>
</dbReference>
<dbReference type="KEGG" id="dal:Dalk_4362"/>
<dbReference type="HOGENOM" id="CLU_000688_21_15_7"/>
<dbReference type="InterPro" id="IPR011990">
    <property type="entry name" value="TPR-like_helical_dom_sf"/>
</dbReference>
<dbReference type="InterPro" id="IPR003960">
    <property type="entry name" value="ATPase_AAA_CS"/>
</dbReference>
<dbReference type="Gene3D" id="1.25.40.10">
    <property type="entry name" value="Tetratricopeptide repeat domain"/>
    <property type="match status" value="1"/>
</dbReference>
<evidence type="ECO:0000256" key="1">
    <source>
        <dbReference type="ARBA" id="ARBA00022741"/>
    </source>
</evidence>
<evidence type="ECO:0000259" key="5">
    <source>
        <dbReference type="SMART" id="SM00382"/>
    </source>
</evidence>
<sequence length="449" mass="49293">MDHATLKTLITSYNADPGPQSLLMAIVRACLELEEYQTGLEFLANQDAALAQLSPEDQADAARLCLRGEAPELALSVCLDADPRCLILRARALLELNRQKEARDLYASALEKNSALEDLHFEALLEAKVVEQASGPNGKVTHLRVIANGARDDSELNRLLTPLEPTVTFSDVGGLEDIKRQLCRKIILPFQKPTIFQKFRKKAGGGILLYGPPGCGKTLLARATAGECQAAFFNVTIADILHMYAGESERKLNAIFENARLEAPSVIFFDELEAIGGKRRFNCERTSSKLVSQFLYELDGYSQNNQGLLIIGATNAPWAVDPAFCRPGRLDRVFVPPPDREARERIIEIHLKDRPAADCVSPKTLAKATRGFSGADLCSLVETACDWAIDASLTSGEEAPLTGEFFETAMKKVKPTTMEWLTTAGNYAGYANESGQYNDVLEFLTKYGK</sequence>
<name>B8FN72_DESAL</name>
<dbReference type="InterPro" id="IPR027417">
    <property type="entry name" value="P-loop_NTPase"/>
</dbReference>
<keyword evidence="2 4" id="KW-0067">ATP-binding</keyword>
<evidence type="ECO:0000313" key="7">
    <source>
        <dbReference type="Proteomes" id="UP000000739"/>
    </source>
</evidence>
<dbReference type="GO" id="GO:0005524">
    <property type="term" value="F:ATP binding"/>
    <property type="evidence" value="ECO:0007669"/>
    <property type="project" value="UniProtKB-KW"/>
</dbReference>
<dbReference type="Pfam" id="PF00004">
    <property type="entry name" value="AAA"/>
    <property type="match status" value="1"/>
</dbReference>
<dbReference type="PROSITE" id="PS00674">
    <property type="entry name" value="AAA"/>
    <property type="match status" value="1"/>
</dbReference>
<dbReference type="PANTHER" id="PTHR23077">
    <property type="entry name" value="AAA-FAMILY ATPASE"/>
    <property type="match status" value="1"/>
</dbReference>
<dbReference type="Gene3D" id="1.10.8.60">
    <property type="match status" value="1"/>
</dbReference>
<dbReference type="AlphaFoldDB" id="B8FN72"/>
<dbReference type="InterPro" id="IPR003593">
    <property type="entry name" value="AAA+_ATPase"/>
</dbReference>
<reference evidence="6 7" key="1">
    <citation type="journal article" date="2012" name="Environ. Microbiol.">
        <title>The genome sequence of Desulfatibacillum alkenivorans AK-01: a blueprint for anaerobic alkane oxidation.</title>
        <authorList>
            <person name="Callaghan A.V."/>
            <person name="Morris B.E."/>
            <person name="Pereira I.A."/>
            <person name="McInerney M.J."/>
            <person name="Austin R.N."/>
            <person name="Groves J.T."/>
            <person name="Kukor J.J."/>
            <person name="Suflita J.M."/>
            <person name="Young L.Y."/>
            <person name="Zylstra G.J."/>
            <person name="Wawrik B."/>
        </authorList>
    </citation>
    <scope>NUCLEOTIDE SEQUENCE [LARGE SCALE GENOMIC DNA]</scope>
    <source>
        <strain evidence="6 7">AK-01</strain>
    </source>
</reference>
<dbReference type="EMBL" id="CP001322">
    <property type="protein sequence ID" value="ACL06041.1"/>
    <property type="molecule type" value="Genomic_DNA"/>
</dbReference>
<evidence type="ECO:0000256" key="3">
    <source>
        <dbReference type="ARBA" id="ARBA00023054"/>
    </source>
</evidence>